<dbReference type="EMBL" id="CAJVQB010166388">
    <property type="protein sequence ID" value="CAG8857018.1"/>
    <property type="molecule type" value="Genomic_DNA"/>
</dbReference>
<reference evidence="1 2" key="1">
    <citation type="submission" date="2021-06" db="EMBL/GenBank/DDBJ databases">
        <authorList>
            <person name="Kallberg Y."/>
            <person name="Tangrot J."/>
            <person name="Rosling A."/>
        </authorList>
    </citation>
    <scope>NUCLEOTIDE SEQUENCE [LARGE SCALE GENOMIC DNA]</scope>
    <source>
        <strain evidence="1 2">120-4 pot B 10/14</strain>
    </source>
</reference>
<protein>
    <submittedName>
        <fullName evidence="1">3514_t:CDS:1</fullName>
    </submittedName>
</protein>
<evidence type="ECO:0000313" key="2">
    <source>
        <dbReference type="Proteomes" id="UP000789901"/>
    </source>
</evidence>
<evidence type="ECO:0000313" key="1">
    <source>
        <dbReference type="EMBL" id="CAG8857018.1"/>
    </source>
</evidence>
<keyword evidence="2" id="KW-1185">Reference proteome</keyword>
<comment type="caution">
    <text evidence="1">The sequence shown here is derived from an EMBL/GenBank/DDBJ whole genome shotgun (WGS) entry which is preliminary data.</text>
</comment>
<gene>
    <name evidence="1" type="ORF">GMARGA_LOCUS45839</name>
</gene>
<feature type="non-terminal residue" evidence="1">
    <location>
        <position position="1"/>
    </location>
</feature>
<sequence>IYLNFVSNLGFVSNLEFVSNLKFVYNLGFVPNLEFVPNLGFVPNLEFESLKIANNSPNAYLIIVDTFKVGDELCQTHYNNLVAFERAQ</sequence>
<name>A0ABN7XNV3_GIGMA</name>
<proteinExistence type="predicted"/>
<dbReference type="Proteomes" id="UP000789901">
    <property type="component" value="Unassembled WGS sequence"/>
</dbReference>
<organism evidence="1 2">
    <name type="scientific">Gigaspora margarita</name>
    <dbReference type="NCBI Taxonomy" id="4874"/>
    <lineage>
        <taxon>Eukaryota</taxon>
        <taxon>Fungi</taxon>
        <taxon>Fungi incertae sedis</taxon>
        <taxon>Mucoromycota</taxon>
        <taxon>Glomeromycotina</taxon>
        <taxon>Glomeromycetes</taxon>
        <taxon>Diversisporales</taxon>
        <taxon>Gigasporaceae</taxon>
        <taxon>Gigaspora</taxon>
    </lineage>
</organism>
<feature type="non-terminal residue" evidence="1">
    <location>
        <position position="88"/>
    </location>
</feature>
<accession>A0ABN7XNV3</accession>